<protein>
    <submittedName>
        <fullName evidence="2">Uncharacterized protein</fullName>
    </submittedName>
</protein>
<comment type="caution">
    <text evidence="2">The sequence shown here is derived from an EMBL/GenBank/DDBJ whole genome shotgun (WGS) entry which is preliminary data.</text>
</comment>
<keyword evidence="1" id="KW-0812">Transmembrane</keyword>
<sequence length="41" mass="4639">MSKQQPVNKPKKSCRRQYLILSAMALGCVFLLKRDSTAAKK</sequence>
<evidence type="ECO:0000256" key="1">
    <source>
        <dbReference type="SAM" id="Phobius"/>
    </source>
</evidence>
<proteinExistence type="predicted"/>
<accession>A0AAW8ARR4</accession>
<evidence type="ECO:0000313" key="2">
    <source>
        <dbReference type="EMBL" id="MDP1447388.1"/>
    </source>
</evidence>
<reference evidence="2" key="1">
    <citation type="submission" date="2023-07" db="EMBL/GenBank/DDBJ databases">
        <title>Dynamics of blaOXA-23 gene transmission in Acinetobacter spp. from contaminated veterinary surfaces.</title>
        <authorList>
            <person name="Moreira Da Silva J."/>
            <person name="Menezes J."/>
            <person name="Fernandes L."/>
            <person name="Marques C."/>
            <person name="Amaral A."/>
            <person name="Timofte D."/>
            <person name="Pomba C."/>
        </authorList>
    </citation>
    <scope>NUCLEOTIDE SEQUENCE</scope>
    <source>
        <strain evidence="2">CMVB11Z4A1</strain>
    </source>
</reference>
<dbReference type="Proteomes" id="UP001242129">
    <property type="component" value="Unassembled WGS sequence"/>
</dbReference>
<name>A0AAW8ARR4_ACILW</name>
<dbReference type="AlphaFoldDB" id="A0AAW8ARR4"/>
<dbReference type="EMBL" id="JAUUUS010000064">
    <property type="protein sequence ID" value="MDP1447388.1"/>
    <property type="molecule type" value="Genomic_DNA"/>
</dbReference>
<keyword evidence="1" id="KW-1133">Transmembrane helix</keyword>
<dbReference type="PROSITE" id="PS51257">
    <property type="entry name" value="PROKAR_LIPOPROTEIN"/>
    <property type="match status" value="1"/>
</dbReference>
<gene>
    <name evidence="2" type="ORF">Q8G51_06065</name>
</gene>
<feature type="transmembrane region" description="Helical" evidence="1">
    <location>
        <begin position="16"/>
        <end position="32"/>
    </location>
</feature>
<evidence type="ECO:0000313" key="3">
    <source>
        <dbReference type="Proteomes" id="UP001242129"/>
    </source>
</evidence>
<keyword evidence="1" id="KW-0472">Membrane</keyword>
<dbReference type="RefSeq" id="WP_305157836.1">
    <property type="nucleotide sequence ID" value="NZ_JAUUUQ010000075.1"/>
</dbReference>
<organism evidence="2 3">
    <name type="scientific">Acinetobacter lwoffii</name>
    <dbReference type="NCBI Taxonomy" id="28090"/>
    <lineage>
        <taxon>Bacteria</taxon>
        <taxon>Pseudomonadati</taxon>
        <taxon>Pseudomonadota</taxon>
        <taxon>Gammaproteobacteria</taxon>
        <taxon>Moraxellales</taxon>
        <taxon>Moraxellaceae</taxon>
        <taxon>Acinetobacter</taxon>
    </lineage>
</organism>